<proteinExistence type="predicted"/>
<dbReference type="EMBL" id="KN823025">
    <property type="protein sequence ID" value="KIO26395.1"/>
    <property type="molecule type" value="Genomic_DNA"/>
</dbReference>
<reference evidence="2" key="2">
    <citation type="submission" date="2015-01" db="EMBL/GenBank/DDBJ databases">
        <title>Evolutionary Origins and Diversification of the Mycorrhizal Mutualists.</title>
        <authorList>
            <consortium name="DOE Joint Genome Institute"/>
            <consortium name="Mycorrhizal Genomics Consortium"/>
            <person name="Kohler A."/>
            <person name="Kuo A."/>
            <person name="Nagy L.G."/>
            <person name="Floudas D."/>
            <person name="Copeland A."/>
            <person name="Barry K.W."/>
            <person name="Cichocki N."/>
            <person name="Veneault-Fourrey C."/>
            <person name="LaButti K."/>
            <person name="Lindquist E.A."/>
            <person name="Lipzen A."/>
            <person name="Lundell T."/>
            <person name="Morin E."/>
            <person name="Murat C."/>
            <person name="Riley R."/>
            <person name="Ohm R."/>
            <person name="Sun H."/>
            <person name="Tunlid A."/>
            <person name="Henrissat B."/>
            <person name="Grigoriev I.V."/>
            <person name="Hibbett D.S."/>
            <person name="Martin F."/>
        </authorList>
    </citation>
    <scope>NUCLEOTIDE SEQUENCE [LARGE SCALE GENOMIC DNA]</scope>
    <source>
        <strain evidence="2">MUT 4182</strain>
    </source>
</reference>
<reference evidence="1 2" key="1">
    <citation type="submission" date="2014-04" db="EMBL/GenBank/DDBJ databases">
        <authorList>
            <consortium name="DOE Joint Genome Institute"/>
            <person name="Kuo A."/>
            <person name="Girlanda M."/>
            <person name="Perotto S."/>
            <person name="Kohler A."/>
            <person name="Nagy L.G."/>
            <person name="Floudas D."/>
            <person name="Copeland A."/>
            <person name="Barry K.W."/>
            <person name="Cichocki N."/>
            <person name="Veneault-Fourrey C."/>
            <person name="LaButti K."/>
            <person name="Lindquist E.A."/>
            <person name="Lipzen A."/>
            <person name="Lundell T."/>
            <person name="Morin E."/>
            <person name="Murat C."/>
            <person name="Sun H."/>
            <person name="Tunlid A."/>
            <person name="Henrissat B."/>
            <person name="Grigoriev I.V."/>
            <person name="Hibbett D.S."/>
            <person name="Martin F."/>
            <person name="Nordberg H.P."/>
            <person name="Cantor M.N."/>
            <person name="Hua S.X."/>
        </authorList>
    </citation>
    <scope>NUCLEOTIDE SEQUENCE [LARGE SCALE GENOMIC DNA]</scope>
    <source>
        <strain evidence="1 2">MUT 4182</strain>
    </source>
</reference>
<gene>
    <name evidence="1" type="ORF">M407DRAFT_201737</name>
</gene>
<dbReference type="Proteomes" id="UP000054248">
    <property type="component" value="Unassembled WGS sequence"/>
</dbReference>
<protein>
    <submittedName>
        <fullName evidence="1">Uncharacterized protein</fullName>
    </submittedName>
</protein>
<evidence type="ECO:0000313" key="1">
    <source>
        <dbReference type="EMBL" id="KIO26395.1"/>
    </source>
</evidence>
<dbReference type="HOGENOM" id="CLU_1735924_0_0_1"/>
<dbReference type="AlphaFoldDB" id="A0A0C3Q906"/>
<evidence type="ECO:0000313" key="2">
    <source>
        <dbReference type="Proteomes" id="UP000054248"/>
    </source>
</evidence>
<keyword evidence="2" id="KW-1185">Reference proteome</keyword>
<name>A0A0C3Q906_9AGAM</name>
<sequence>MRKELDGYPVDTLGRLYNLESLRLHGGSWVREVLDLISRPSALEGEHGVWPCPKLGDLEVGFRSPGKNGWMASRFRPGDGLVLQSVVSARWGGQNGEEITPSAVVRLRSFRIQVPEALESEEDLDALASLACRCARILGPNVVRVISAVS</sequence>
<organism evidence="1 2">
    <name type="scientific">Tulasnella calospora MUT 4182</name>
    <dbReference type="NCBI Taxonomy" id="1051891"/>
    <lineage>
        <taxon>Eukaryota</taxon>
        <taxon>Fungi</taxon>
        <taxon>Dikarya</taxon>
        <taxon>Basidiomycota</taxon>
        <taxon>Agaricomycotina</taxon>
        <taxon>Agaricomycetes</taxon>
        <taxon>Cantharellales</taxon>
        <taxon>Tulasnellaceae</taxon>
        <taxon>Tulasnella</taxon>
    </lineage>
</organism>
<accession>A0A0C3Q906</accession>